<dbReference type="OrthoDB" id="286814at2759"/>
<reference evidence="3 4" key="1">
    <citation type="journal article" date="2016" name="Proc. Natl. Acad. Sci. U.S.A.">
        <title>Comparative genomics of biotechnologically important yeasts.</title>
        <authorList>
            <person name="Riley R."/>
            <person name="Haridas S."/>
            <person name="Wolfe K.H."/>
            <person name="Lopes M.R."/>
            <person name="Hittinger C.T."/>
            <person name="Goeker M."/>
            <person name="Salamov A.A."/>
            <person name="Wisecaver J.H."/>
            <person name="Long T.M."/>
            <person name="Calvey C.H."/>
            <person name="Aerts A.L."/>
            <person name="Barry K.W."/>
            <person name="Choi C."/>
            <person name="Clum A."/>
            <person name="Coughlan A.Y."/>
            <person name="Deshpande S."/>
            <person name="Douglass A.P."/>
            <person name="Hanson S.J."/>
            <person name="Klenk H.-P."/>
            <person name="LaButti K.M."/>
            <person name="Lapidus A."/>
            <person name="Lindquist E.A."/>
            <person name="Lipzen A.M."/>
            <person name="Meier-Kolthoff J.P."/>
            <person name="Ohm R.A."/>
            <person name="Otillar R.P."/>
            <person name="Pangilinan J.L."/>
            <person name="Peng Y."/>
            <person name="Rokas A."/>
            <person name="Rosa C.A."/>
            <person name="Scheuner C."/>
            <person name="Sibirny A.A."/>
            <person name="Slot J.C."/>
            <person name="Stielow J.B."/>
            <person name="Sun H."/>
            <person name="Kurtzman C.P."/>
            <person name="Blackwell M."/>
            <person name="Grigoriev I.V."/>
            <person name="Jeffries T.W."/>
        </authorList>
    </citation>
    <scope>NUCLEOTIDE SEQUENCE [LARGE SCALE GENOMIC DNA]</scope>
    <source>
        <strain evidence="4">ATCC 18201 / CBS 1600 / BCRC 20928 / JCM 3617 / NBRC 0987 / NRRL Y-1542</strain>
    </source>
</reference>
<evidence type="ECO:0000256" key="1">
    <source>
        <dbReference type="SAM" id="MobiDB-lite"/>
    </source>
</evidence>
<dbReference type="STRING" id="983966.A0A1E4RYW2"/>
<accession>A0A1E4RYW2</accession>
<proteinExistence type="predicted"/>
<dbReference type="GO" id="GO:0005634">
    <property type="term" value="C:nucleus"/>
    <property type="evidence" value="ECO:0007669"/>
    <property type="project" value="TreeGrafter"/>
</dbReference>
<dbReference type="GO" id="GO:0000307">
    <property type="term" value="C:cyclin-dependent protein kinase holoenzyme complex"/>
    <property type="evidence" value="ECO:0007669"/>
    <property type="project" value="TreeGrafter"/>
</dbReference>
<dbReference type="InterPro" id="IPR013922">
    <property type="entry name" value="Cyclin_PHO80-like"/>
</dbReference>
<dbReference type="OMA" id="MSVMESF"/>
<dbReference type="EMBL" id="KV453935">
    <property type="protein sequence ID" value="ODV72285.1"/>
    <property type="molecule type" value="Genomic_DNA"/>
</dbReference>
<gene>
    <name evidence="3" type="ORF">CYBJADRAFT_174148</name>
</gene>
<feature type="region of interest" description="Disordered" evidence="1">
    <location>
        <begin position="1"/>
        <end position="29"/>
    </location>
</feature>
<dbReference type="AlphaFoldDB" id="A0A1E4RYW2"/>
<dbReference type="SUPFAM" id="SSF47954">
    <property type="entry name" value="Cyclin-like"/>
    <property type="match status" value="1"/>
</dbReference>
<dbReference type="GeneID" id="30990939"/>
<feature type="domain" description="Cyclin N-terminal" evidence="2">
    <location>
        <begin position="65"/>
        <end position="152"/>
    </location>
</feature>
<dbReference type="RefSeq" id="XP_020069324.1">
    <property type="nucleotide sequence ID" value="XM_020216543.1"/>
</dbReference>
<keyword evidence="4" id="KW-1185">Reference proteome</keyword>
<dbReference type="Pfam" id="PF00134">
    <property type="entry name" value="Cyclin_N"/>
    <property type="match status" value="1"/>
</dbReference>
<evidence type="ECO:0000313" key="3">
    <source>
        <dbReference type="EMBL" id="ODV72285.1"/>
    </source>
</evidence>
<dbReference type="GO" id="GO:0016538">
    <property type="term" value="F:cyclin-dependent protein serine/threonine kinase regulator activity"/>
    <property type="evidence" value="ECO:0007669"/>
    <property type="project" value="TreeGrafter"/>
</dbReference>
<organism evidence="3 4">
    <name type="scientific">Cyberlindnera jadinii (strain ATCC 18201 / CBS 1600 / BCRC 20928 / JCM 3617 / NBRC 0987 / NRRL Y-1542)</name>
    <name type="common">Torula yeast</name>
    <name type="synonym">Candida utilis</name>
    <dbReference type="NCBI Taxonomy" id="983966"/>
    <lineage>
        <taxon>Eukaryota</taxon>
        <taxon>Fungi</taxon>
        <taxon>Dikarya</taxon>
        <taxon>Ascomycota</taxon>
        <taxon>Saccharomycotina</taxon>
        <taxon>Saccharomycetes</taxon>
        <taxon>Phaffomycetales</taxon>
        <taxon>Phaffomycetaceae</taxon>
        <taxon>Cyberlindnera</taxon>
    </lineage>
</organism>
<sequence>MSVMESFPHTALSSKKTSHLITPPADDHHEEDSKAQFVHRYIDDASVYIAGVWEVADVADVAKYSKFITEVIKRSRCSLECLKVCLYYMSKLTSSHVGCPKRAFLACLCLSFKYIYDSTVKLKTWSKISGLSPGELKSLEMTVLVALDYNLNLHGDYNVVKTVAAGPKRRNDGEETNTSTMKRLRLH</sequence>
<dbReference type="PANTHER" id="PTHR15615">
    <property type="match status" value="1"/>
</dbReference>
<dbReference type="CDD" id="cd20557">
    <property type="entry name" value="CYCLIN_ScPCL1-like"/>
    <property type="match status" value="1"/>
</dbReference>
<feature type="region of interest" description="Disordered" evidence="1">
    <location>
        <begin position="168"/>
        <end position="187"/>
    </location>
</feature>
<dbReference type="InterPro" id="IPR036915">
    <property type="entry name" value="Cyclin-like_sf"/>
</dbReference>
<evidence type="ECO:0000259" key="2">
    <source>
        <dbReference type="Pfam" id="PF00134"/>
    </source>
</evidence>
<dbReference type="PANTHER" id="PTHR15615:SF36">
    <property type="entry name" value="PHO85 CYCLIN-5"/>
    <property type="match status" value="1"/>
</dbReference>
<name>A0A1E4RYW2_CYBJN</name>
<protein>
    <recommendedName>
        <fullName evidence="2">Cyclin N-terminal domain-containing protein</fullName>
    </recommendedName>
</protein>
<evidence type="ECO:0000313" key="4">
    <source>
        <dbReference type="Proteomes" id="UP000094389"/>
    </source>
</evidence>
<dbReference type="InterPro" id="IPR006671">
    <property type="entry name" value="Cyclin_N"/>
</dbReference>
<dbReference type="GO" id="GO:0019901">
    <property type="term" value="F:protein kinase binding"/>
    <property type="evidence" value="ECO:0007669"/>
    <property type="project" value="InterPro"/>
</dbReference>
<dbReference type="Proteomes" id="UP000094389">
    <property type="component" value="Unassembled WGS sequence"/>
</dbReference>
<dbReference type="Gene3D" id="1.10.472.10">
    <property type="entry name" value="Cyclin-like"/>
    <property type="match status" value="1"/>
</dbReference>